<sequence length="78" mass="8982">MTYEDILFLIGFFLVIVFFVGCKHKPATLSGWLAFALLSLTVTPLISVPLTWYVCRRMDRATIKEKGYFDPSDLTFKK</sequence>
<comment type="caution">
    <text evidence="2">The sequence shown here is derived from an EMBL/GenBank/DDBJ whole genome shotgun (WGS) entry which is preliminary data.</text>
</comment>
<organism evidence="2 3">
    <name type="scientific">Bacteroides fragilis str. 1007-1-F #10</name>
    <dbReference type="NCBI Taxonomy" id="1339295"/>
    <lineage>
        <taxon>Bacteria</taxon>
        <taxon>Pseudomonadati</taxon>
        <taxon>Bacteroidota</taxon>
        <taxon>Bacteroidia</taxon>
        <taxon>Bacteroidales</taxon>
        <taxon>Bacteroidaceae</taxon>
        <taxon>Bacteroides</taxon>
    </lineage>
</organism>
<evidence type="ECO:0000313" key="3">
    <source>
        <dbReference type="Proteomes" id="UP000022433"/>
    </source>
</evidence>
<proteinExistence type="predicted"/>
<protein>
    <submittedName>
        <fullName evidence="2">Membrane protein</fullName>
    </submittedName>
</protein>
<dbReference type="Proteomes" id="UP000022433">
    <property type="component" value="Unassembled WGS sequence"/>
</dbReference>
<accession>A0AAN4N0H9</accession>
<keyword evidence="1" id="KW-1133">Transmembrane helix</keyword>
<evidence type="ECO:0000256" key="1">
    <source>
        <dbReference type="SAM" id="Phobius"/>
    </source>
</evidence>
<keyword evidence="1" id="KW-0472">Membrane</keyword>
<feature type="transmembrane region" description="Helical" evidence="1">
    <location>
        <begin position="32"/>
        <end position="55"/>
    </location>
</feature>
<name>A0AAN4N0H9_BACFG</name>
<evidence type="ECO:0000313" key="2">
    <source>
        <dbReference type="EMBL" id="EYA15119.1"/>
    </source>
</evidence>
<dbReference type="AlphaFoldDB" id="A0AAN4N0H9"/>
<gene>
    <name evidence="2" type="ORF">M104_2112</name>
</gene>
<reference evidence="2 3" key="1">
    <citation type="submission" date="2014-02" db="EMBL/GenBank/DDBJ databases">
        <authorList>
            <person name="Sears C."/>
            <person name="Carroll K."/>
            <person name="Sack B.R."/>
            <person name="Qadri F."/>
            <person name="Myers L.L."/>
            <person name="Chung G.-T."/>
            <person name="Escheverria P."/>
            <person name="Fraser C.M."/>
            <person name="Sadzewicz L."/>
            <person name="Shefchek K.A."/>
            <person name="Tallon L."/>
            <person name="Das S.P."/>
            <person name="Daugherty S."/>
            <person name="Mongodin E.F."/>
        </authorList>
    </citation>
    <scope>NUCLEOTIDE SEQUENCE [LARGE SCALE GENOMIC DNA]</scope>
    <source>
        <strain evidence="2 3">1007-1-F #10</strain>
    </source>
</reference>
<dbReference type="EMBL" id="JGEA01000020">
    <property type="protein sequence ID" value="EYA15119.1"/>
    <property type="molecule type" value="Genomic_DNA"/>
</dbReference>
<keyword evidence="1" id="KW-0812">Transmembrane</keyword>